<dbReference type="InterPro" id="IPR046581">
    <property type="entry name" value="DUF6641"/>
</dbReference>
<accession>A0A315ER41</accession>
<reference evidence="1 3" key="1">
    <citation type="submission" date="2017-04" db="EMBL/GenBank/DDBJ databases">
        <title>Unexpected and diverse lifestyles within the genus Limnohabitans.</title>
        <authorList>
            <person name="Kasalicky V."/>
            <person name="Mehrshad M."/>
            <person name="Andrei S.-A."/>
            <person name="Salcher M."/>
            <person name="Kratochvilova H."/>
            <person name="Simek K."/>
            <person name="Ghai R."/>
        </authorList>
    </citation>
    <scope>NUCLEOTIDE SEQUENCE [LARGE SCALE GENOMIC DNA]</scope>
    <source>
        <strain evidence="1 3">MWH-C5</strain>
    </source>
</reference>
<dbReference type="Pfam" id="PF20346">
    <property type="entry name" value="DUF6641"/>
    <property type="match status" value="1"/>
</dbReference>
<sequence>MATLNALKLTTARKPRALPDAVKRRNKLILKLTEQRELALAQIEGRTYAPKRLRSVQDSDGNRVVREQAVRIKPWWWTGEKNETLLAVFYGSKTLELAKGKTAVEVANSKELVNVLDVLIGAAQNGELDAQMDAASTKLRDGFKK</sequence>
<evidence type="ECO:0000313" key="2">
    <source>
        <dbReference type="EMBL" id="PUE59737.1"/>
    </source>
</evidence>
<dbReference type="AlphaFoldDB" id="A0A315ER41"/>
<evidence type="ECO:0000313" key="3">
    <source>
        <dbReference type="Proteomes" id="UP000251341"/>
    </source>
</evidence>
<gene>
    <name evidence="1" type="ORF">B9Z44_09040</name>
    <name evidence="2" type="ORF">B9Z44_09210</name>
</gene>
<protein>
    <submittedName>
        <fullName evidence="1">Uncharacterized protein</fullName>
    </submittedName>
</protein>
<name>A0A315ER41_9BURK</name>
<dbReference type="EMBL" id="NESP01000001">
    <property type="protein sequence ID" value="PUE59709.1"/>
    <property type="molecule type" value="Genomic_DNA"/>
</dbReference>
<dbReference type="EMBL" id="NESP01000001">
    <property type="protein sequence ID" value="PUE59737.1"/>
    <property type="molecule type" value="Genomic_DNA"/>
</dbReference>
<organism evidence="1 3">
    <name type="scientific">Limnohabitans curvus</name>
    <dbReference type="NCBI Taxonomy" id="323423"/>
    <lineage>
        <taxon>Bacteria</taxon>
        <taxon>Pseudomonadati</taxon>
        <taxon>Pseudomonadota</taxon>
        <taxon>Betaproteobacteria</taxon>
        <taxon>Burkholderiales</taxon>
        <taxon>Comamonadaceae</taxon>
        <taxon>Limnohabitans</taxon>
    </lineage>
</organism>
<comment type="caution">
    <text evidence="1">The sequence shown here is derived from an EMBL/GenBank/DDBJ whole genome shotgun (WGS) entry which is preliminary data.</text>
</comment>
<dbReference type="Proteomes" id="UP000251341">
    <property type="component" value="Unassembled WGS sequence"/>
</dbReference>
<keyword evidence="3" id="KW-1185">Reference proteome</keyword>
<evidence type="ECO:0000313" key="1">
    <source>
        <dbReference type="EMBL" id="PUE59709.1"/>
    </source>
</evidence>
<proteinExistence type="predicted"/>
<dbReference type="RefSeq" id="WP_108359786.1">
    <property type="nucleotide sequence ID" value="NZ_NESP01000001.1"/>
</dbReference>